<dbReference type="RefSeq" id="XP_011780983.1">
    <property type="nucleotide sequence ID" value="XM_011782681.1"/>
</dbReference>
<gene>
    <name evidence="1" type="ORF">TbgDal_XI18390</name>
</gene>
<sequence length="115" mass="13704">MNKKCKEVTSFLLSLCFFLKKKETELHLLIITFLSSSYSLGHALAHPWFFSFFPFGIQQKSKQNAQMQMPSLFTRTIRKKIKVFYKKIYMQKRTYKNIQNNKWACALPSIYVYIS</sequence>
<dbReference type="GeneID" id="23867061"/>
<dbReference type="KEGG" id="tbg:TbgDal_XI18390"/>
<name>D0AAL8_TRYB9</name>
<dbReference type="EMBL" id="FN554974">
    <property type="protein sequence ID" value="CBH18719.1"/>
    <property type="molecule type" value="Genomic_DNA"/>
</dbReference>
<dbReference type="Proteomes" id="UP000002316">
    <property type="component" value="Chromosome 11"/>
</dbReference>
<evidence type="ECO:0000313" key="1">
    <source>
        <dbReference type="EMBL" id="CBH18719.1"/>
    </source>
</evidence>
<protein>
    <submittedName>
        <fullName evidence="1">Uncharacterized protein</fullName>
    </submittedName>
</protein>
<accession>D0AAL8</accession>
<dbReference type="AlphaFoldDB" id="D0AAL8"/>
<proteinExistence type="predicted"/>
<reference evidence="2" key="1">
    <citation type="journal article" date="2010" name="PLoS Negl. Trop. Dis.">
        <title>The genome sequence of Trypanosoma brucei gambiense, causative agent of chronic human african trypanosomiasis.</title>
        <authorList>
            <person name="Jackson A.P."/>
            <person name="Sanders M."/>
            <person name="Berry A."/>
            <person name="McQuillan J."/>
            <person name="Aslett M.A."/>
            <person name="Quail M.A."/>
            <person name="Chukualim B."/>
            <person name="Capewell P."/>
            <person name="MacLeod A."/>
            <person name="Melville S.E."/>
            <person name="Gibson W."/>
            <person name="Barry J.D."/>
            <person name="Berriman M."/>
            <person name="Hertz-Fowler C."/>
        </authorList>
    </citation>
    <scope>NUCLEOTIDE SEQUENCE [LARGE SCALE GENOMIC DNA]</scope>
    <source>
        <strain evidence="2">MHOM/CI/86/DAL972</strain>
    </source>
</reference>
<organism evidence="1 2">
    <name type="scientific">Trypanosoma brucei gambiense (strain MHOM/CI/86/DAL972)</name>
    <dbReference type="NCBI Taxonomy" id="679716"/>
    <lineage>
        <taxon>Eukaryota</taxon>
        <taxon>Discoba</taxon>
        <taxon>Euglenozoa</taxon>
        <taxon>Kinetoplastea</taxon>
        <taxon>Metakinetoplastina</taxon>
        <taxon>Trypanosomatida</taxon>
        <taxon>Trypanosomatidae</taxon>
        <taxon>Trypanosoma</taxon>
    </lineage>
</organism>
<evidence type="ECO:0000313" key="2">
    <source>
        <dbReference type="Proteomes" id="UP000002316"/>
    </source>
</evidence>